<dbReference type="EMBL" id="CP115611">
    <property type="protein sequence ID" value="WBW71400.1"/>
    <property type="molecule type" value="Genomic_DNA"/>
</dbReference>
<dbReference type="PRINTS" id="PR00348">
    <property type="entry name" value="UBIQUITIN"/>
</dbReference>
<dbReference type="AlphaFoldDB" id="A0AAE9W7T7"/>
<dbReference type="SUPFAM" id="SSF46934">
    <property type="entry name" value="UBA-like"/>
    <property type="match status" value="1"/>
</dbReference>
<dbReference type="InterPro" id="IPR015496">
    <property type="entry name" value="Ubiquilin"/>
</dbReference>
<dbReference type="PANTHER" id="PTHR10677">
    <property type="entry name" value="UBIQUILIN"/>
    <property type="match status" value="1"/>
</dbReference>
<dbReference type="Pfam" id="PF23195">
    <property type="entry name" value="UBQLN1"/>
    <property type="match status" value="1"/>
</dbReference>
<evidence type="ECO:0000259" key="2">
    <source>
        <dbReference type="PROSITE" id="PS50030"/>
    </source>
</evidence>
<keyword evidence="5" id="KW-1185">Reference proteome</keyword>
<evidence type="ECO:0000313" key="5">
    <source>
        <dbReference type="Proteomes" id="UP001212411"/>
    </source>
</evidence>
<dbReference type="SMART" id="SM00213">
    <property type="entry name" value="UBQ"/>
    <property type="match status" value="1"/>
</dbReference>
<protein>
    <submittedName>
        <fullName evidence="4">UBA domain protein Dph1/Dsk2</fullName>
    </submittedName>
</protein>
<dbReference type="PROSITE" id="PS50053">
    <property type="entry name" value="UBIQUITIN_2"/>
    <property type="match status" value="1"/>
</dbReference>
<dbReference type="GO" id="GO:0006511">
    <property type="term" value="P:ubiquitin-dependent protein catabolic process"/>
    <property type="evidence" value="ECO:0007669"/>
    <property type="project" value="TreeGrafter"/>
</dbReference>
<dbReference type="InterPro" id="IPR006636">
    <property type="entry name" value="STI1_HS-bd"/>
</dbReference>
<proteinExistence type="predicted"/>
<dbReference type="InterPro" id="IPR009060">
    <property type="entry name" value="UBA-like_sf"/>
</dbReference>
<dbReference type="Gene3D" id="1.10.8.10">
    <property type="entry name" value="DNA helicase RuvA subunit, C-terminal domain"/>
    <property type="match status" value="1"/>
</dbReference>
<feature type="domain" description="UBA" evidence="2">
    <location>
        <begin position="298"/>
        <end position="343"/>
    </location>
</feature>
<dbReference type="InterPro" id="IPR015940">
    <property type="entry name" value="UBA"/>
</dbReference>
<dbReference type="SMART" id="SM00727">
    <property type="entry name" value="STI1"/>
    <property type="match status" value="2"/>
</dbReference>
<dbReference type="Gene3D" id="3.10.20.90">
    <property type="entry name" value="Phosphatidylinositol 3-kinase Catalytic Subunit, Chain A, domain 1"/>
    <property type="match status" value="1"/>
</dbReference>
<evidence type="ECO:0000256" key="1">
    <source>
        <dbReference type="SAM" id="MobiDB-lite"/>
    </source>
</evidence>
<dbReference type="PROSITE" id="PS50030">
    <property type="entry name" value="UBA"/>
    <property type="match status" value="1"/>
</dbReference>
<evidence type="ECO:0000259" key="3">
    <source>
        <dbReference type="PROSITE" id="PS50053"/>
    </source>
</evidence>
<dbReference type="InterPro" id="IPR019956">
    <property type="entry name" value="Ubiquitin_dom"/>
</dbReference>
<dbReference type="Pfam" id="PF00240">
    <property type="entry name" value="ubiquitin"/>
    <property type="match status" value="1"/>
</dbReference>
<dbReference type="GO" id="GO:0031593">
    <property type="term" value="F:polyubiquitin modification-dependent protein binding"/>
    <property type="evidence" value="ECO:0007669"/>
    <property type="project" value="TreeGrafter"/>
</dbReference>
<dbReference type="FunFam" id="1.10.8.10:FF:000024">
    <property type="entry name" value="Ubiquitin domain-containing protein DSK2"/>
    <property type="match status" value="1"/>
</dbReference>
<dbReference type="Pfam" id="PF00627">
    <property type="entry name" value="UBA"/>
    <property type="match status" value="1"/>
</dbReference>
<feature type="compositionally biased region" description="Low complexity" evidence="1">
    <location>
        <begin position="286"/>
        <end position="299"/>
    </location>
</feature>
<dbReference type="RefSeq" id="XP_056035643.1">
    <property type="nucleotide sequence ID" value="XM_056179551.1"/>
</dbReference>
<organism evidence="4 5">
    <name type="scientific">Schizosaccharomyces osmophilus</name>
    <dbReference type="NCBI Taxonomy" id="2545709"/>
    <lineage>
        <taxon>Eukaryota</taxon>
        <taxon>Fungi</taxon>
        <taxon>Dikarya</taxon>
        <taxon>Ascomycota</taxon>
        <taxon>Taphrinomycotina</taxon>
        <taxon>Schizosaccharomycetes</taxon>
        <taxon>Schizosaccharomycetales</taxon>
        <taxon>Schizosaccharomycetaceae</taxon>
        <taxon>Schizosaccharomyces</taxon>
    </lineage>
</organism>
<reference evidence="4 5" key="1">
    <citation type="journal article" date="2023" name="G3 (Bethesda)">
        <title>A high-quality reference genome for the fission yeast Schizosaccharomyces osmophilus.</title>
        <authorList>
            <person name="Jia G.S."/>
            <person name="Zhang W.C."/>
            <person name="Liang Y."/>
            <person name="Liu X.H."/>
            <person name="Rhind N."/>
            <person name="Pidoux A."/>
            <person name="Brysch-Herzberg M."/>
            <person name="Du L.L."/>
        </authorList>
    </citation>
    <scope>NUCLEOTIDE SEQUENCE [LARGE SCALE GENOMIC DNA]</scope>
    <source>
        <strain evidence="4 5">CBS 15793</strain>
    </source>
</reference>
<dbReference type="CDD" id="cd16106">
    <property type="entry name" value="Ubl_Dsk2p_like"/>
    <property type="match status" value="1"/>
</dbReference>
<dbReference type="PANTHER" id="PTHR10677:SF3">
    <property type="entry name" value="FI07626P-RELATED"/>
    <property type="match status" value="1"/>
</dbReference>
<dbReference type="SMART" id="SM00165">
    <property type="entry name" value="UBA"/>
    <property type="match status" value="1"/>
</dbReference>
<dbReference type="InterPro" id="IPR000626">
    <property type="entry name" value="Ubiquitin-like_dom"/>
</dbReference>
<dbReference type="GO" id="GO:0005829">
    <property type="term" value="C:cytosol"/>
    <property type="evidence" value="ECO:0007669"/>
    <property type="project" value="TreeGrafter"/>
</dbReference>
<accession>A0AAE9W7T7</accession>
<name>A0AAE9W7T7_9SCHI</name>
<dbReference type="GeneID" id="80874240"/>
<feature type="domain" description="Ubiquitin-like" evidence="3">
    <location>
        <begin position="4"/>
        <end position="73"/>
    </location>
</feature>
<gene>
    <name evidence="4" type="primary">dsk2</name>
    <name evidence="4" type="ORF">SOMG_00757</name>
</gene>
<dbReference type="CDD" id="cd14324">
    <property type="entry name" value="UBA_Dsk2p_like"/>
    <property type="match status" value="1"/>
</dbReference>
<dbReference type="KEGG" id="som:SOMG_00757"/>
<dbReference type="SUPFAM" id="SSF54236">
    <property type="entry name" value="Ubiquitin-like"/>
    <property type="match status" value="1"/>
</dbReference>
<feature type="region of interest" description="Disordered" evidence="1">
    <location>
        <begin position="244"/>
        <end position="300"/>
    </location>
</feature>
<dbReference type="InterPro" id="IPR029071">
    <property type="entry name" value="Ubiquitin-like_domsf"/>
</dbReference>
<dbReference type="Proteomes" id="UP001212411">
    <property type="component" value="Chromosome 1"/>
</dbReference>
<evidence type="ECO:0000313" key="4">
    <source>
        <dbReference type="EMBL" id="WBW71400.1"/>
    </source>
</evidence>
<sequence>MTNISLTIKAANDQKYTVTVDSESSVTNLKQAIAPVANVEVERQRLIYAGRVLKDEESLKTYKVQDGQSVHLVRSLGQNPTAAASNVQDRTQQVPTNIQAGQGANDPLANLTSARYAGYNIPLPSASMFGPNPENPVPPSTDDLANMLSNPMVQSSINEMFSNPQMLDMIINSSPHLRNAPPYVRQMMQSPEFRRAMTDPDTMRQMAQMQQQLGAAGIDPSSLMGGSGPGSLGSLGGLGGMGGLGNLNPAGGPGATDESVDPNSAASTIQGLLNNLSGGGMGGGASPAATAAPTQSTQPPEELYAQQLSQLNEMGFVDFERNVRALRRSGGNVQGAIESLLSEF</sequence>